<evidence type="ECO:0000256" key="2">
    <source>
        <dbReference type="ARBA" id="ARBA00022729"/>
    </source>
</evidence>
<evidence type="ECO:0000313" key="5">
    <source>
        <dbReference type="EMBL" id="PUE55533.1"/>
    </source>
</evidence>
<dbReference type="Gene3D" id="2.40.160.20">
    <property type="match status" value="1"/>
</dbReference>
<dbReference type="OrthoDB" id="9130661at2"/>
<dbReference type="InterPro" id="IPR027385">
    <property type="entry name" value="Beta-barrel_OMP"/>
</dbReference>
<evidence type="ECO:0000256" key="1">
    <source>
        <dbReference type="ARBA" id="ARBA00004442"/>
    </source>
</evidence>
<organism evidence="5 6">
    <name type="scientific">Limnohabitans parvus II-B4</name>
    <dbReference type="NCBI Taxonomy" id="1293052"/>
    <lineage>
        <taxon>Bacteria</taxon>
        <taxon>Pseudomonadati</taxon>
        <taxon>Pseudomonadota</taxon>
        <taxon>Betaproteobacteria</taxon>
        <taxon>Burkholderiales</taxon>
        <taxon>Comamonadaceae</taxon>
        <taxon>Limnohabitans</taxon>
    </lineage>
</organism>
<keyword evidence="6" id="KW-1185">Reference proteome</keyword>
<evidence type="ECO:0000256" key="3">
    <source>
        <dbReference type="SAM" id="SignalP"/>
    </source>
</evidence>
<comment type="subcellular location">
    <subcellularLocation>
        <location evidence="1">Cell outer membrane</location>
    </subcellularLocation>
</comment>
<protein>
    <recommendedName>
        <fullName evidence="4">Outer membrane protein beta-barrel domain-containing protein</fullName>
    </recommendedName>
</protein>
<feature type="signal peptide" evidence="3">
    <location>
        <begin position="1"/>
        <end position="21"/>
    </location>
</feature>
<gene>
    <name evidence="5" type="ORF">B9Z37_02950</name>
</gene>
<proteinExistence type="predicted"/>
<dbReference type="SUPFAM" id="SSF56925">
    <property type="entry name" value="OMPA-like"/>
    <property type="match status" value="1"/>
</dbReference>
<evidence type="ECO:0000259" key="4">
    <source>
        <dbReference type="Pfam" id="PF13505"/>
    </source>
</evidence>
<evidence type="ECO:0000313" key="6">
    <source>
        <dbReference type="Proteomes" id="UP000250790"/>
    </source>
</evidence>
<comment type="caution">
    <text evidence="5">The sequence shown here is derived from an EMBL/GenBank/DDBJ whole genome shotgun (WGS) entry which is preliminary data.</text>
</comment>
<feature type="domain" description="Outer membrane protein beta-barrel" evidence="4">
    <location>
        <begin position="8"/>
        <end position="203"/>
    </location>
</feature>
<dbReference type="GO" id="GO:0009279">
    <property type="term" value="C:cell outer membrane"/>
    <property type="evidence" value="ECO:0007669"/>
    <property type="project" value="UniProtKB-SubCell"/>
</dbReference>
<dbReference type="Proteomes" id="UP000250790">
    <property type="component" value="Unassembled WGS sequence"/>
</dbReference>
<dbReference type="Pfam" id="PF13505">
    <property type="entry name" value="OMP_b-brl"/>
    <property type="match status" value="1"/>
</dbReference>
<dbReference type="InterPro" id="IPR011250">
    <property type="entry name" value="OMP/PagP_B-barrel"/>
</dbReference>
<keyword evidence="2 3" id="KW-0732">Signal</keyword>
<name>A0A315ECQ5_9BURK</name>
<dbReference type="AlphaFoldDB" id="A0A315ECQ5"/>
<dbReference type="EMBL" id="NESN01000001">
    <property type="protein sequence ID" value="PUE55533.1"/>
    <property type="molecule type" value="Genomic_DNA"/>
</dbReference>
<dbReference type="RefSeq" id="WP_108311523.1">
    <property type="nucleotide sequence ID" value="NZ_NESN01000001.1"/>
</dbReference>
<accession>A0A315ECQ5</accession>
<feature type="chain" id="PRO_5016233055" description="Outer membrane protein beta-barrel domain-containing protein" evidence="3">
    <location>
        <begin position="22"/>
        <end position="203"/>
    </location>
</feature>
<sequence length="203" mass="21544">MKTALIAVIATLASLTQTSHAAEEVSGFYIKGSLGQARTTLDTANTVHATYITADKPTKTGTELALGYRFGQYFGMEVAQARFGTPSYDLTRGSSGEQSVLTVKNTANVIALRGFYPVNDTLTLTGRAGVAMVSTKVARVGAPAYEGSENQVHATYGLGGLYKLTSNLSATADVNFYPNITKTSDNATDTSARMITVGLQYRF</sequence>
<reference evidence="5 6" key="1">
    <citation type="submission" date="2017-04" db="EMBL/GenBank/DDBJ databases">
        <title>Unexpected and diverse lifestyles within the genus Limnohabitans.</title>
        <authorList>
            <person name="Kasalicky V."/>
            <person name="Mehrshad M."/>
            <person name="Andrei S.-A."/>
            <person name="Salcher M."/>
            <person name="Kratochvilova H."/>
            <person name="Simek K."/>
            <person name="Ghai R."/>
        </authorList>
    </citation>
    <scope>NUCLEOTIDE SEQUENCE [LARGE SCALE GENOMIC DNA]</scope>
    <source>
        <strain evidence="5 6">II-B4</strain>
    </source>
</reference>